<dbReference type="AlphaFoldDB" id="A0AAN8AD80"/>
<reference evidence="2 3" key="2">
    <citation type="journal article" date="2023" name="Mol. Biol. Evol.">
        <title>Genomics of Secondarily Temperate Adaptation in the Only Non-Antarctic Icefish.</title>
        <authorList>
            <person name="Rivera-Colon A.G."/>
            <person name="Rayamajhi N."/>
            <person name="Minhas B.F."/>
            <person name="Madrigal G."/>
            <person name="Bilyk K.T."/>
            <person name="Yoon V."/>
            <person name="Hune M."/>
            <person name="Gregory S."/>
            <person name="Cheng C.H.C."/>
            <person name="Catchen J.M."/>
        </authorList>
    </citation>
    <scope>NUCLEOTIDE SEQUENCE [LARGE SCALE GENOMIC DNA]</scope>
    <source>
        <strain evidence="2">JMC-PN-2008</strain>
    </source>
</reference>
<dbReference type="EMBL" id="JAUZQC010000015">
    <property type="protein sequence ID" value="KAK5858416.1"/>
    <property type="molecule type" value="Genomic_DNA"/>
</dbReference>
<feature type="region of interest" description="Disordered" evidence="1">
    <location>
        <begin position="1"/>
        <end position="118"/>
    </location>
</feature>
<feature type="compositionally biased region" description="Basic and acidic residues" evidence="1">
    <location>
        <begin position="37"/>
        <end position="51"/>
    </location>
</feature>
<keyword evidence="3" id="KW-1185">Reference proteome</keyword>
<feature type="compositionally biased region" description="Basic and acidic residues" evidence="1">
    <location>
        <begin position="1"/>
        <end position="11"/>
    </location>
</feature>
<evidence type="ECO:0000256" key="1">
    <source>
        <dbReference type="SAM" id="MobiDB-lite"/>
    </source>
</evidence>
<evidence type="ECO:0000313" key="2">
    <source>
        <dbReference type="EMBL" id="KAK5858416.1"/>
    </source>
</evidence>
<evidence type="ECO:0000313" key="3">
    <source>
        <dbReference type="Proteomes" id="UP001346869"/>
    </source>
</evidence>
<dbReference type="Proteomes" id="UP001346869">
    <property type="component" value="Unassembled WGS sequence"/>
</dbReference>
<gene>
    <name evidence="2" type="ORF">PBY51_002557</name>
</gene>
<organism evidence="2 3">
    <name type="scientific">Eleginops maclovinus</name>
    <name type="common">Patagonian blennie</name>
    <name type="synonym">Eleginus maclovinus</name>
    <dbReference type="NCBI Taxonomy" id="56733"/>
    <lineage>
        <taxon>Eukaryota</taxon>
        <taxon>Metazoa</taxon>
        <taxon>Chordata</taxon>
        <taxon>Craniata</taxon>
        <taxon>Vertebrata</taxon>
        <taxon>Euteleostomi</taxon>
        <taxon>Actinopterygii</taxon>
        <taxon>Neopterygii</taxon>
        <taxon>Teleostei</taxon>
        <taxon>Neoteleostei</taxon>
        <taxon>Acanthomorphata</taxon>
        <taxon>Eupercaria</taxon>
        <taxon>Perciformes</taxon>
        <taxon>Notothenioidei</taxon>
        <taxon>Eleginopidae</taxon>
        <taxon>Eleginops</taxon>
    </lineage>
</organism>
<protein>
    <submittedName>
        <fullName evidence="2">Uncharacterized protein</fullName>
    </submittedName>
</protein>
<feature type="compositionally biased region" description="Polar residues" evidence="1">
    <location>
        <begin position="16"/>
        <end position="35"/>
    </location>
</feature>
<name>A0AAN8AD80_ELEMC</name>
<proteinExistence type="predicted"/>
<accession>A0AAN8AD80</accession>
<reference evidence="2 3" key="1">
    <citation type="journal article" date="2023" name="Genes (Basel)">
        <title>Chromosome-Level Genome Assembly and Circadian Gene Repertoire of the Patagonia Blennie Eleginops maclovinus-The Closest Ancestral Proxy of Antarctic Cryonotothenioids.</title>
        <authorList>
            <person name="Cheng C.C."/>
            <person name="Rivera-Colon A.G."/>
            <person name="Minhas B.F."/>
            <person name="Wilson L."/>
            <person name="Rayamajhi N."/>
            <person name="Vargas-Chacoff L."/>
            <person name="Catchen J.M."/>
        </authorList>
    </citation>
    <scope>NUCLEOTIDE SEQUENCE [LARGE SCALE GENOMIC DNA]</scope>
    <source>
        <strain evidence="2">JMC-PN-2008</strain>
    </source>
</reference>
<comment type="caution">
    <text evidence="2">The sequence shown here is derived from an EMBL/GenBank/DDBJ whole genome shotgun (WGS) entry which is preliminary data.</text>
</comment>
<sequence>MKESTPVKKEVPAAQMDNQKSVQMTNNAHPMTPSRSVPDKKPDTRQTREEPGSPTNRTGKAGVLKQQGREVEMNVNKQQGAHVKEQINKEQTQPTADAKVNRSEGGMMNGAVKSEGSALKRSHITAEVSKQRSVLHVVTAARGGSQMEVIRPSVATLPVGHPSPPIIRLEPLDVKGTGASDEVQSMEVSPASKEELISITNFSPVNEIQHSSVSNSRALEDLMDLTGSVTCSKLNSEGNKGDCNKNLIGGVVSPMSDSKLLVMSPPSSNKLSIK</sequence>